<dbReference type="NCBIfam" id="TIGR02928">
    <property type="entry name" value="orc1/cdc6 family replication initiation protein"/>
    <property type="match status" value="1"/>
</dbReference>
<dbReference type="PATRIC" id="fig|1210908.3.peg.3980"/>
<dbReference type="Gene3D" id="1.10.10.10">
    <property type="entry name" value="Winged helix-like DNA-binding domain superfamily/Winged helix DNA-binding domain"/>
    <property type="match status" value="1"/>
</dbReference>
<dbReference type="Pfam" id="PF22703">
    <property type="entry name" value="Cdc6_lid"/>
    <property type="match status" value="1"/>
</dbReference>
<gene>
    <name evidence="8" type="ORF">HSB1_42430</name>
</gene>
<dbReference type="Proteomes" id="UP000007813">
    <property type="component" value="Unassembled WGS sequence"/>
</dbReference>
<name>J2Z9H0_9EURY</name>
<dbReference type="OrthoDB" id="195574at2157"/>
<dbReference type="GO" id="GO:0005524">
    <property type="term" value="F:ATP binding"/>
    <property type="evidence" value="ECO:0007669"/>
    <property type="project" value="UniProtKB-UniRule"/>
</dbReference>
<dbReference type="InterPro" id="IPR014277">
    <property type="entry name" value="Orc1/Cdc6_arc"/>
</dbReference>
<dbReference type="GO" id="GO:0006260">
    <property type="term" value="P:DNA replication"/>
    <property type="evidence" value="ECO:0007669"/>
    <property type="project" value="UniProtKB-UniRule"/>
</dbReference>
<feature type="binding site" evidence="5">
    <location>
        <begin position="68"/>
        <end position="72"/>
    </location>
    <ligand>
        <name>ATP</name>
        <dbReference type="ChEBI" id="CHEBI:30616"/>
    </ligand>
</feature>
<dbReference type="PANTHER" id="PTHR10763:SF22">
    <property type="entry name" value="ORC1-TYPE DNA REPLICATION PROTEIN"/>
    <property type="match status" value="1"/>
</dbReference>
<dbReference type="AlphaFoldDB" id="J2Z9H0"/>
<dbReference type="SUPFAM" id="SSF46785">
    <property type="entry name" value="Winged helix' DNA-binding domain"/>
    <property type="match status" value="1"/>
</dbReference>
<organism evidence="8 9">
    <name type="scientific">Halogranum salarium B-1</name>
    <dbReference type="NCBI Taxonomy" id="1210908"/>
    <lineage>
        <taxon>Archaea</taxon>
        <taxon>Methanobacteriati</taxon>
        <taxon>Methanobacteriota</taxon>
        <taxon>Stenosarchaea group</taxon>
        <taxon>Halobacteria</taxon>
        <taxon>Halobacteriales</taxon>
        <taxon>Haloferacaceae</taxon>
    </lineage>
</organism>
<reference evidence="8 9" key="1">
    <citation type="journal article" date="2012" name="J. Bacteriol.">
        <title>Draft Genome Sequence of the Extremely Halophilic Archaeon Halogranum salarium B-1T.</title>
        <authorList>
            <person name="Kim K.K."/>
            <person name="Lee K.C."/>
            <person name="Lee J.S."/>
        </authorList>
    </citation>
    <scope>NUCLEOTIDE SEQUENCE [LARGE SCALE GENOMIC DNA]</scope>
    <source>
        <strain evidence="8 9">B-1</strain>
    </source>
</reference>
<evidence type="ECO:0000313" key="8">
    <source>
        <dbReference type="EMBL" id="EJN57280.1"/>
    </source>
</evidence>
<dbReference type="SUPFAM" id="SSF52540">
    <property type="entry name" value="P-loop containing nucleoside triphosphate hydrolases"/>
    <property type="match status" value="1"/>
</dbReference>
<comment type="similarity">
    <text evidence="1 5">Belongs to the CDC6/cdc18 family.</text>
</comment>
<dbReference type="InterPro" id="IPR055237">
    <property type="entry name" value="Cdc6_lid"/>
</dbReference>
<evidence type="ECO:0000259" key="7">
    <source>
        <dbReference type="SMART" id="SM01074"/>
    </source>
</evidence>
<dbReference type="Gene3D" id="1.10.8.60">
    <property type="match status" value="1"/>
</dbReference>
<feature type="domain" description="AAA+ ATPase" evidence="6">
    <location>
        <begin position="56"/>
        <end position="394"/>
    </location>
</feature>
<dbReference type="InterPro" id="IPR027417">
    <property type="entry name" value="P-loop_NTPase"/>
</dbReference>
<dbReference type="InterPro" id="IPR003593">
    <property type="entry name" value="AAA+_ATPase"/>
</dbReference>
<dbReference type="InterPro" id="IPR041664">
    <property type="entry name" value="AAA_16"/>
</dbReference>
<dbReference type="EMBL" id="ALJD01000014">
    <property type="protein sequence ID" value="EJN57280.1"/>
    <property type="molecule type" value="Genomic_DNA"/>
</dbReference>
<keyword evidence="4 5" id="KW-0067">ATP-binding</keyword>
<dbReference type="InterPro" id="IPR036388">
    <property type="entry name" value="WH-like_DNA-bd_sf"/>
</dbReference>
<comment type="function">
    <text evidence="5">Involved in regulation of DNA replication.</text>
</comment>
<dbReference type="Pfam" id="PF13191">
    <property type="entry name" value="AAA_16"/>
    <property type="match status" value="1"/>
</dbReference>
<dbReference type="InterPro" id="IPR036390">
    <property type="entry name" value="WH_DNA-bd_sf"/>
</dbReference>
<evidence type="ECO:0000256" key="1">
    <source>
        <dbReference type="ARBA" id="ARBA00006184"/>
    </source>
</evidence>
<dbReference type="CDD" id="cd08768">
    <property type="entry name" value="Cdc6_C"/>
    <property type="match status" value="1"/>
</dbReference>
<feature type="domain" description="Cdc6 C-terminal" evidence="7">
    <location>
        <begin position="309"/>
        <end position="393"/>
    </location>
</feature>
<evidence type="ECO:0000313" key="9">
    <source>
        <dbReference type="Proteomes" id="UP000007813"/>
    </source>
</evidence>
<proteinExistence type="inferred from homology"/>
<dbReference type="Gene3D" id="3.40.50.300">
    <property type="entry name" value="P-loop containing nucleotide triphosphate hydrolases"/>
    <property type="match status" value="1"/>
</dbReference>
<accession>J2Z9H0</accession>
<dbReference type="InterPro" id="IPR015163">
    <property type="entry name" value="Cdc6_C"/>
</dbReference>
<dbReference type="PANTHER" id="PTHR10763">
    <property type="entry name" value="CELL DIVISION CONTROL PROTEIN 6-RELATED"/>
    <property type="match status" value="1"/>
</dbReference>
<comment type="caution">
    <text evidence="8">The sequence shown here is derived from an EMBL/GenBank/DDBJ whole genome shotgun (WGS) entry which is preliminary data.</text>
</comment>
<feature type="binding site" evidence="5">
    <location>
        <position position="215"/>
    </location>
    <ligand>
        <name>ATP</name>
        <dbReference type="ChEBI" id="CHEBI:30616"/>
    </ligand>
</feature>
<dbReference type="InterPro" id="IPR050311">
    <property type="entry name" value="ORC1/CDC6"/>
</dbReference>
<dbReference type="SMART" id="SM00382">
    <property type="entry name" value="AAA"/>
    <property type="match status" value="1"/>
</dbReference>
<evidence type="ECO:0000256" key="4">
    <source>
        <dbReference type="ARBA" id="ARBA00022840"/>
    </source>
</evidence>
<protein>
    <recommendedName>
        <fullName evidence="5">ORC1-type DNA replication protein</fullName>
    </recommendedName>
</protein>
<keyword evidence="3 5" id="KW-0547">Nucleotide-binding</keyword>
<dbReference type="RefSeq" id="WP_009367692.1">
    <property type="nucleotide sequence ID" value="NZ_ALJD01000014.1"/>
</dbReference>
<dbReference type="HAMAP" id="MF_01407">
    <property type="entry name" value="ORC1_type_DNA_replic_protein"/>
    <property type="match status" value="1"/>
</dbReference>
<evidence type="ECO:0000256" key="5">
    <source>
        <dbReference type="HAMAP-Rule" id="MF_01407"/>
    </source>
</evidence>
<dbReference type="eggNOG" id="arCOG00467">
    <property type="taxonomic scope" value="Archaea"/>
</dbReference>
<dbReference type="Pfam" id="PF09079">
    <property type="entry name" value="WHD_Cdc6"/>
    <property type="match status" value="1"/>
</dbReference>
<evidence type="ECO:0000256" key="2">
    <source>
        <dbReference type="ARBA" id="ARBA00022705"/>
    </source>
</evidence>
<evidence type="ECO:0000256" key="3">
    <source>
        <dbReference type="ARBA" id="ARBA00022741"/>
    </source>
</evidence>
<evidence type="ECO:0000259" key="6">
    <source>
        <dbReference type="SMART" id="SM00382"/>
    </source>
</evidence>
<sequence>MTDGFSDTDLFSTGDIFARRELLRVGHVPERDRIVGRDNEMRKVGAALGPATQGGPPRNLIIFGKTGTGKSLVSRHICRRARKHSRENSVDLRHVYVDCSDADTETRVAREMVLQVRDELAPSMEIPAQGIGASEYYRYLWMLLDEIDVFVVILDEIDKLDDDDILMQLSRAEESGKTDAYIGVISISNKIEYREQLNERVNSSLQDRELTFHPYDADQLEEILQNRRDAFLQGVLQEDVIPKTAALAAREHGDARKAVDILFEAGSLAEERTDSNVTTQHVDDAQQRTEVKRFQDLVSGSTPHVKYILRALALLTHDNNNVQFSTSEIHQLYERLAEQEGSEPLSHDRVYRLLKEQSFLGITESYHTGGGASKGAYLQHRLMKDPEIVIEALDSGMEEQ</sequence>
<feature type="binding site" evidence="5">
    <location>
        <position position="227"/>
    </location>
    <ligand>
        <name>ATP</name>
        <dbReference type="ChEBI" id="CHEBI:30616"/>
    </ligand>
</feature>
<dbReference type="SMART" id="SM01074">
    <property type="entry name" value="Cdc6_C"/>
    <property type="match status" value="1"/>
</dbReference>
<dbReference type="FunFam" id="1.10.8.60:FF:000073">
    <property type="entry name" value="ORC1-type DNA replication protein"/>
    <property type="match status" value="1"/>
</dbReference>
<keyword evidence="2 5" id="KW-0235">DNA replication</keyword>